<evidence type="ECO:0000256" key="4">
    <source>
        <dbReference type="SAM" id="Phobius"/>
    </source>
</evidence>
<dbReference type="EMBL" id="CP051627">
    <property type="protein sequence ID" value="UPT22445.1"/>
    <property type="molecule type" value="Genomic_DNA"/>
</dbReference>
<name>A0ABY4L7Q6_THEAE</name>
<sequence length="287" mass="30184">MTSHVDPETLALFAEGELRDKDREQEVRAWLAESEEARAQLAELREVSQILASAPVPPMPEGLIDRIDEALRTEAKKHPVPSRPTVAPLAPPDQDTKVRPLHRPRGPARWMPFLVAAAAAVFVLGAGTAVVSGLFTAPETTGSGTVLAPPPAPSPQAALPYRLAVVSSGTDYTADGLATQGASVLDRSALSDFGESTEESESLVPRTDEAIPAEVTSCAEALSGAYGTPTLVDIASYEGQPAWIMFFPATSGTGAEGYAIWVVEPGCAEEDDPDSAVVDTAVLRSQQ</sequence>
<keyword evidence="2" id="KW-0804">Transcription</keyword>
<gene>
    <name evidence="5" type="ORF">FOF52_16960</name>
</gene>
<evidence type="ECO:0000256" key="1">
    <source>
        <dbReference type="ARBA" id="ARBA00023015"/>
    </source>
</evidence>
<evidence type="ECO:0000256" key="2">
    <source>
        <dbReference type="ARBA" id="ARBA00023163"/>
    </source>
</evidence>
<evidence type="ECO:0008006" key="7">
    <source>
        <dbReference type="Google" id="ProtNLM"/>
    </source>
</evidence>
<dbReference type="Proteomes" id="UP000832041">
    <property type="component" value="Chromosome"/>
</dbReference>
<keyword evidence="4" id="KW-0472">Membrane</keyword>
<keyword evidence="4" id="KW-0812">Transmembrane</keyword>
<dbReference type="Gene3D" id="1.10.10.1320">
    <property type="entry name" value="Anti-sigma factor, zinc-finger domain"/>
    <property type="match status" value="1"/>
</dbReference>
<proteinExistence type="predicted"/>
<feature type="region of interest" description="Disordered" evidence="3">
    <location>
        <begin position="76"/>
        <end position="98"/>
    </location>
</feature>
<keyword evidence="1" id="KW-0805">Transcription regulation</keyword>
<dbReference type="InterPro" id="IPR041916">
    <property type="entry name" value="Anti_sigma_zinc_sf"/>
</dbReference>
<feature type="transmembrane region" description="Helical" evidence="4">
    <location>
        <begin position="113"/>
        <end position="135"/>
    </location>
</feature>
<keyword evidence="6" id="KW-1185">Reference proteome</keyword>
<organism evidence="5 6">
    <name type="scientific">Thermobifida alba</name>
    <name type="common">Thermomonospora alba</name>
    <dbReference type="NCBI Taxonomy" id="53522"/>
    <lineage>
        <taxon>Bacteria</taxon>
        <taxon>Bacillati</taxon>
        <taxon>Actinomycetota</taxon>
        <taxon>Actinomycetes</taxon>
        <taxon>Streptosporangiales</taxon>
        <taxon>Nocardiopsidaceae</taxon>
        <taxon>Thermobifida</taxon>
    </lineage>
</organism>
<evidence type="ECO:0000313" key="5">
    <source>
        <dbReference type="EMBL" id="UPT22445.1"/>
    </source>
</evidence>
<accession>A0ABY4L7Q6</accession>
<reference evidence="5 6" key="1">
    <citation type="submission" date="2020-04" db="EMBL/GenBank/DDBJ databases">
        <title>Thermobifida alba genome sequencing and assembly.</title>
        <authorList>
            <person name="Luzics S."/>
            <person name="Horvath B."/>
            <person name="Nagy I."/>
            <person name="Toth A."/>
            <person name="Nagy I."/>
            <person name="Kukolya J."/>
        </authorList>
    </citation>
    <scope>NUCLEOTIDE SEQUENCE [LARGE SCALE GENOMIC DNA]</scope>
    <source>
        <strain evidence="5 6">DSM 43795</strain>
    </source>
</reference>
<keyword evidence="4" id="KW-1133">Transmembrane helix</keyword>
<protein>
    <recommendedName>
        <fullName evidence="7">Anti-sigma factor</fullName>
    </recommendedName>
</protein>
<evidence type="ECO:0000256" key="3">
    <source>
        <dbReference type="SAM" id="MobiDB-lite"/>
    </source>
</evidence>
<dbReference type="RefSeq" id="WP_248590934.1">
    <property type="nucleotide sequence ID" value="NZ_BAABEB010000019.1"/>
</dbReference>
<evidence type="ECO:0000313" key="6">
    <source>
        <dbReference type="Proteomes" id="UP000832041"/>
    </source>
</evidence>